<dbReference type="AlphaFoldDB" id="A0A0J1H8G0"/>
<protein>
    <submittedName>
        <fullName evidence="3">Uncharacterized protein</fullName>
    </submittedName>
</protein>
<dbReference type="InterPro" id="IPR010982">
    <property type="entry name" value="Lambda_DNA-bd_dom_sf"/>
</dbReference>
<dbReference type="Proteomes" id="UP000035909">
    <property type="component" value="Unassembled WGS sequence"/>
</dbReference>
<sequence length="196" mass="21955">MSHNQAHLSPPSYDGGRKITERLLKVTGCSSFNQLAEYFGIPKSTIATWHQREMTPFEIATRTHLSLGVSLSWLLLGEGEMYERGKPSNSTDNVELPYFKLKNGELFDKGKMFFDPQFLEGMPESEHLMLVEYEGQKLFVDTSKNKAISGQYLINIDGDVSLNSMQKLPGNMVAIEFSQSTVQLNEGDVVVVGKVQ</sequence>
<feature type="domain" description="Bacteriophage CI repressor C-terminal" evidence="2">
    <location>
        <begin position="97"/>
        <end position="195"/>
    </location>
</feature>
<dbReference type="Gene3D" id="2.10.109.10">
    <property type="entry name" value="Umud Fragment, subunit A"/>
    <property type="match status" value="1"/>
</dbReference>
<dbReference type="InterPro" id="IPR032499">
    <property type="entry name" value="Phage_CI_C"/>
</dbReference>
<keyword evidence="4" id="KW-1185">Reference proteome</keyword>
<reference evidence="3 4" key="1">
    <citation type="submission" date="2015-05" db="EMBL/GenBank/DDBJ databases">
        <title>Photobacterium galathea sp. nov.</title>
        <authorList>
            <person name="Machado H."/>
            <person name="Gram L."/>
        </authorList>
    </citation>
    <scope>NUCLEOTIDE SEQUENCE [LARGE SCALE GENOMIC DNA]</scope>
    <source>
        <strain evidence="3 4">DSM 22954</strain>
    </source>
</reference>
<dbReference type="STRING" id="320778.ABT57_14190"/>
<evidence type="ECO:0000259" key="1">
    <source>
        <dbReference type="Pfam" id="PF07022"/>
    </source>
</evidence>
<accession>A0A0J1H8G0</accession>
<comment type="caution">
    <text evidence="3">The sequence shown here is derived from an EMBL/GenBank/DDBJ whole genome shotgun (WGS) entry which is preliminary data.</text>
</comment>
<name>A0A0J1H8G0_9GAMM</name>
<feature type="domain" description="Bacteriophage CI repressor N-terminal" evidence="1">
    <location>
        <begin position="19"/>
        <end position="82"/>
    </location>
</feature>
<dbReference type="GO" id="GO:0051259">
    <property type="term" value="P:protein complex oligomerization"/>
    <property type="evidence" value="ECO:0007669"/>
    <property type="project" value="InterPro"/>
</dbReference>
<dbReference type="PATRIC" id="fig|320778.3.peg.3088"/>
<evidence type="ECO:0000313" key="3">
    <source>
        <dbReference type="EMBL" id="KLV07993.1"/>
    </source>
</evidence>
<dbReference type="Gene3D" id="1.10.260.40">
    <property type="entry name" value="lambda repressor-like DNA-binding domains"/>
    <property type="match status" value="1"/>
</dbReference>
<evidence type="ECO:0000313" key="4">
    <source>
        <dbReference type="Proteomes" id="UP000035909"/>
    </source>
</evidence>
<organism evidence="3 4">
    <name type="scientific">Photobacterium ganghwense</name>
    <dbReference type="NCBI Taxonomy" id="320778"/>
    <lineage>
        <taxon>Bacteria</taxon>
        <taxon>Pseudomonadati</taxon>
        <taxon>Pseudomonadota</taxon>
        <taxon>Gammaproteobacteria</taxon>
        <taxon>Vibrionales</taxon>
        <taxon>Vibrionaceae</taxon>
        <taxon>Photobacterium</taxon>
    </lineage>
</organism>
<gene>
    <name evidence="3" type="ORF">ABT57_14190</name>
</gene>
<dbReference type="EMBL" id="LDOU01000015">
    <property type="protein sequence ID" value="KLV07993.1"/>
    <property type="molecule type" value="Genomic_DNA"/>
</dbReference>
<dbReference type="GO" id="GO:0003677">
    <property type="term" value="F:DNA binding"/>
    <property type="evidence" value="ECO:0007669"/>
    <property type="project" value="InterPro"/>
</dbReference>
<dbReference type="GO" id="GO:0045892">
    <property type="term" value="P:negative regulation of DNA-templated transcription"/>
    <property type="evidence" value="ECO:0007669"/>
    <property type="project" value="InterPro"/>
</dbReference>
<proteinExistence type="predicted"/>
<dbReference type="Pfam" id="PF16452">
    <property type="entry name" value="Phage_CI_C"/>
    <property type="match status" value="1"/>
</dbReference>
<dbReference type="RefSeq" id="WP_047885886.1">
    <property type="nucleotide sequence ID" value="NZ_LDOU01000015.1"/>
</dbReference>
<dbReference type="InterPro" id="IPR010744">
    <property type="entry name" value="Phage_CI_N"/>
</dbReference>
<dbReference type="Pfam" id="PF07022">
    <property type="entry name" value="Phage_CI_repr"/>
    <property type="match status" value="1"/>
</dbReference>
<evidence type="ECO:0000259" key="2">
    <source>
        <dbReference type="Pfam" id="PF16452"/>
    </source>
</evidence>